<dbReference type="PANTHER" id="PTHR30195:SF16">
    <property type="entry name" value="TYPE I RESTRICTION ENZYME ENDONUCLEASE SUBUNIT"/>
    <property type="match status" value="1"/>
</dbReference>
<keyword evidence="8 10" id="KW-0067">ATP-binding</keyword>
<proteinExistence type="inferred from homology"/>
<comment type="function">
    <text evidence="10">Subunit R is required for both nuclease and ATPase activities, but not for modification.</text>
</comment>
<dbReference type="Pfam" id="PF04313">
    <property type="entry name" value="HSDR_N"/>
    <property type="match status" value="1"/>
</dbReference>
<dbReference type="GO" id="GO:0003677">
    <property type="term" value="F:DNA binding"/>
    <property type="evidence" value="ECO:0007669"/>
    <property type="project" value="UniProtKB-KW"/>
</dbReference>
<keyword evidence="9 10" id="KW-0238">DNA-binding</keyword>
<dbReference type="InterPro" id="IPR027417">
    <property type="entry name" value="P-loop_NTPase"/>
</dbReference>
<dbReference type="SMART" id="SM00487">
    <property type="entry name" value="DEXDc"/>
    <property type="match status" value="1"/>
</dbReference>
<organism evidence="12 13">
    <name type="scientific">Hyphococcus flavus</name>
    <dbReference type="NCBI Taxonomy" id="1866326"/>
    <lineage>
        <taxon>Bacteria</taxon>
        <taxon>Pseudomonadati</taxon>
        <taxon>Pseudomonadota</taxon>
        <taxon>Alphaproteobacteria</taxon>
        <taxon>Parvularculales</taxon>
        <taxon>Parvularculaceae</taxon>
        <taxon>Hyphococcus</taxon>
    </lineage>
</organism>
<dbReference type="Gene3D" id="3.40.50.300">
    <property type="entry name" value="P-loop containing nucleotide triphosphate hydrolases"/>
    <property type="match status" value="2"/>
</dbReference>
<evidence type="ECO:0000256" key="3">
    <source>
        <dbReference type="ARBA" id="ARBA00022722"/>
    </source>
</evidence>
<dbReference type="EC" id="3.1.21.3" evidence="10"/>
<dbReference type="GO" id="GO:0005524">
    <property type="term" value="F:ATP binding"/>
    <property type="evidence" value="ECO:0007669"/>
    <property type="project" value="UniProtKB-KW"/>
</dbReference>
<dbReference type="AlphaFoldDB" id="A0AAF0CEJ1"/>
<sequence>MTTQPEQVLEDNLVEQLETLGYDRVTIRDENDLIANLKTQIEKHNKVTLSDTEFERVLNYLDKGNVFKRAKTLRDKFHLNRDDGSSLYLEFLNMEHWCRNEYQVTQQISVEGAYKNRYDVTLLVNGLPLVQIELKRRGLELKEAFNQVNRYQRHSYWAGNALFNYVQIFVISNGVNTKYYANNRRQTFKQTFFWADRDNNLITQLHEFAEAFLEKCHLSKMICKYTVLHESDKVLMVLRPYQYYAVEALIDRVKNTEKNGYIWHTTGSGKTLTSFKAAQILDDLPSVEKVVFCVDRADLDYQTTREFNYFSEGSVDGTDNTKKLVDQLTDETKLIVTTIQKLNTAIHNRRYQDRMVPLADKRVIFIFDECHRSQFGETHKRIKNFFNRAQMFGFTGTPIFADNAVRNIHGKRTTKDLFDDCLHKYVITNAISDENVLKFSVEYWGKLKRRNGKLIDEEVAGIDTKEFFESDDRIEGVVDWIIANHDRKTHSRDFTAMFCVGSVDGLIKYYETFKAKKETGKHNLRVVTIFTYAANEDDADADGNIAEPDFDIRTDELVNKHSRDKLNDFIEDYNAMYGVRHSAKDSKAFYTYYKDIAKRIKEREKDGFNDKDRVDILLVVNMYLTGFDAKKVNTLYVDKNLKYHGLIQAFSRTNRTLGELKSHGNIVCFRNLKDKTDQAIALFSNPEAREIILMEPYGDYVDQFNEALTLLLSIAPTVDSVNELPSEKEELAFVKAFRNLIRLKNILGGFSDFTFDDLDIDEQAFEDYKSKYLDIYDKTRQGEEGEKSSIINDIDFELELIQRDEINVAYILELLADLHATSQKKDTKGKSDAEEKRKAISDLLGSEAQLRSKKELIERFIAEFMPKVKPGEDVRQAFKDYWSTERMDSLEALCAEEGLHRDKLEDIIEAYHFTNREPLRDTVVEALVEKPKVLQRKKIVERVTEKILALVRKFDDDMGDV</sequence>
<evidence type="ECO:0000313" key="12">
    <source>
        <dbReference type="EMBL" id="WDI30269.1"/>
    </source>
</evidence>
<keyword evidence="4 10" id="KW-0547">Nucleotide-binding</keyword>
<dbReference type="GO" id="GO:0009035">
    <property type="term" value="F:type I site-specific deoxyribonuclease activity"/>
    <property type="evidence" value="ECO:0007669"/>
    <property type="project" value="UniProtKB-EC"/>
</dbReference>
<dbReference type="InterPro" id="IPR022625">
    <property type="entry name" value="TypeI_RM_Rsu_C"/>
</dbReference>
<evidence type="ECO:0000256" key="1">
    <source>
        <dbReference type="ARBA" id="ARBA00000851"/>
    </source>
</evidence>
<dbReference type="Pfam" id="PF12008">
    <property type="entry name" value="EcoR124_C"/>
    <property type="match status" value="1"/>
</dbReference>
<dbReference type="RefSeq" id="WP_274492065.1">
    <property type="nucleotide sequence ID" value="NZ_CP118166.1"/>
</dbReference>
<accession>A0AAF0CEJ1</accession>
<keyword evidence="5 10" id="KW-0680">Restriction system</keyword>
<dbReference type="NCBIfam" id="TIGR00348">
    <property type="entry name" value="hsdR"/>
    <property type="match status" value="1"/>
</dbReference>
<dbReference type="PANTHER" id="PTHR30195">
    <property type="entry name" value="TYPE I SITE-SPECIFIC DEOXYRIBONUCLEASE PROTEIN SUBUNIT M AND R"/>
    <property type="match status" value="1"/>
</dbReference>
<evidence type="ECO:0000256" key="2">
    <source>
        <dbReference type="ARBA" id="ARBA00008598"/>
    </source>
</evidence>
<dbReference type="InterPro" id="IPR014001">
    <property type="entry name" value="Helicase_ATP-bd"/>
</dbReference>
<comment type="similarity">
    <text evidence="2 10">Belongs to the HsdR family.</text>
</comment>
<evidence type="ECO:0000313" key="13">
    <source>
        <dbReference type="Proteomes" id="UP001214043"/>
    </source>
</evidence>
<dbReference type="SUPFAM" id="SSF52540">
    <property type="entry name" value="P-loop containing nucleoside triphosphate hydrolases"/>
    <property type="match status" value="2"/>
</dbReference>
<dbReference type="InterPro" id="IPR055180">
    <property type="entry name" value="HsdR_RecA-like_helicase_dom_2"/>
</dbReference>
<comment type="catalytic activity">
    <reaction evidence="1 10">
        <text>Endonucleolytic cleavage of DNA to give random double-stranded fragments with terminal 5'-phosphates, ATP is simultaneously hydrolyzed.</text>
        <dbReference type="EC" id="3.1.21.3"/>
    </reaction>
</comment>
<dbReference type="InterPro" id="IPR004473">
    <property type="entry name" value="Restrct_endonuc_typeI_HsdR"/>
</dbReference>
<name>A0AAF0CEJ1_9PROT</name>
<dbReference type="PROSITE" id="PS51192">
    <property type="entry name" value="HELICASE_ATP_BIND_1"/>
    <property type="match status" value="1"/>
</dbReference>
<evidence type="ECO:0000259" key="11">
    <source>
        <dbReference type="PROSITE" id="PS51192"/>
    </source>
</evidence>
<gene>
    <name evidence="12" type="ORF">PUV54_09890</name>
</gene>
<dbReference type="KEGG" id="hfl:PUV54_09890"/>
<protein>
    <recommendedName>
        <fullName evidence="10">Type I restriction enzyme endonuclease subunit</fullName>
        <shortName evidence="10">R protein</shortName>
        <ecNumber evidence="10">3.1.21.3</ecNumber>
    </recommendedName>
</protein>
<feature type="domain" description="Helicase ATP-binding" evidence="11">
    <location>
        <begin position="251"/>
        <end position="416"/>
    </location>
</feature>
<keyword evidence="6 12" id="KW-0255">Endonuclease</keyword>
<dbReference type="CDD" id="cd18030">
    <property type="entry name" value="DEXHc_RE_I_HsdR"/>
    <property type="match status" value="1"/>
</dbReference>
<reference evidence="12" key="1">
    <citation type="submission" date="2023-02" db="EMBL/GenBank/DDBJ databases">
        <title>Genome sequence of Hyphococcus flavus.</title>
        <authorList>
            <person name="Rong J.-C."/>
            <person name="Zhao Q."/>
            <person name="Yi M."/>
            <person name="Wu J.-Y."/>
        </authorList>
    </citation>
    <scope>NUCLEOTIDE SEQUENCE</scope>
    <source>
        <strain evidence="12">MCCC 1K03223</strain>
    </source>
</reference>
<evidence type="ECO:0000256" key="7">
    <source>
        <dbReference type="ARBA" id="ARBA00022801"/>
    </source>
</evidence>
<dbReference type="InterPro" id="IPR007409">
    <property type="entry name" value="Restrct_endonuc_type1_HsdR_N"/>
</dbReference>
<evidence type="ECO:0000256" key="4">
    <source>
        <dbReference type="ARBA" id="ARBA00022741"/>
    </source>
</evidence>
<evidence type="ECO:0000256" key="8">
    <source>
        <dbReference type="ARBA" id="ARBA00022840"/>
    </source>
</evidence>
<dbReference type="InterPro" id="IPR040980">
    <property type="entry name" value="SWI2_SNF2"/>
</dbReference>
<evidence type="ECO:0000256" key="5">
    <source>
        <dbReference type="ARBA" id="ARBA00022747"/>
    </source>
</evidence>
<dbReference type="Pfam" id="PF18766">
    <property type="entry name" value="SWI2_SNF2"/>
    <property type="match status" value="1"/>
</dbReference>
<dbReference type="CDD" id="cd22332">
    <property type="entry name" value="HsdR_N"/>
    <property type="match status" value="1"/>
</dbReference>
<dbReference type="Gene3D" id="1.20.58.910">
    <property type="match status" value="1"/>
</dbReference>
<evidence type="ECO:0000256" key="6">
    <source>
        <dbReference type="ARBA" id="ARBA00022759"/>
    </source>
</evidence>
<comment type="subunit">
    <text evidence="10">The type I restriction/modification system is composed of three polypeptides R, M and S.</text>
</comment>
<dbReference type="Gene3D" id="3.90.1570.50">
    <property type="match status" value="1"/>
</dbReference>
<dbReference type="GO" id="GO:0009307">
    <property type="term" value="P:DNA restriction-modification system"/>
    <property type="evidence" value="ECO:0007669"/>
    <property type="project" value="UniProtKB-KW"/>
</dbReference>
<keyword evidence="13" id="KW-1185">Reference proteome</keyword>
<keyword evidence="7 10" id="KW-0378">Hydrolase</keyword>
<dbReference type="EMBL" id="CP118166">
    <property type="protein sequence ID" value="WDI30269.1"/>
    <property type="molecule type" value="Genomic_DNA"/>
</dbReference>
<dbReference type="Pfam" id="PF22679">
    <property type="entry name" value="T1R_D3-like"/>
    <property type="match status" value="1"/>
</dbReference>
<evidence type="ECO:0000256" key="10">
    <source>
        <dbReference type="RuleBase" id="RU364115"/>
    </source>
</evidence>
<dbReference type="Proteomes" id="UP001214043">
    <property type="component" value="Chromosome"/>
</dbReference>
<dbReference type="CDD" id="cd18800">
    <property type="entry name" value="SF2_C_EcoR124I-like"/>
    <property type="match status" value="1"/>
</dbReference>
<dbReference type="InterPro" id="IPR051268">
    <property type="entry name" value="Type-I_R_enzyme_R_subunit"/>
</dbReference>
<evidence type="ECO:0000256" key="9">
    <source>
        <dbReference type="ARBA" id="ARBA00023125"/>
    </source>
</evidence>
<keyword evidence="3" id="KW-0540">Nuclease</keyword>